<reference evidence="5 6" key="1">
    <citation type="submission" date="2020-08" db="EMBL/GenBank/DDBJ databases">
        <title>Genomic Encyclopedia of Type Strains, Phase IV (KMG-IV): sequencing the most valuable type-strain genomes for metagenomic binning, comparative biology and taxonomic classification.</title>
        <authorList>
            <person name="Goeker M."/>
        </authorList>
    </citation>
    <scope>NUCLEOTIDE SEQUENCE [LARGE SCALE GENOMIC DNA]</scope>
    <source>
        <strain evidence="5 6">DSM 17075</strain>
    </source>
</reference>
<feature type="transmembrane region" description="Helical" evidence="2">
    <location>
        <begin position="190"/>
        <end position="209"/>
    </location>
</feature>
<dbReference type="CDD" id="cd01948">
    <property type="entry name" value="EAL"/>
    <property type="match status" value="1"/>
</dbReference>
<dbReference type="RefSeq" id="WP_183183328.1">
    <property type="nucleotide sequence ID" value="NZ_BMNP01000003.1"/>
</dbReference>
<feature type="domain" description="EAL" evidence="3">
    <location>
        <begin position="514"/>
        <end position="766"/>
    </location>
</feature>
<dbReference type="FunFam" id="3.20.20.450:FF:000001">
    <property type="entry name" value="Cyclic di-GMP phosphodiesterase yahA"/>
    <property type="match status" value="1"/>
</dbReference>
<dbReference type="CDD" id="cd01949">
    <property type="entry name" value="GGDEF"/>
    <property type="match status" value="1"/>
</dbReference>
<dbReference type="SMART" id="SM00052">
    <property type="entry name" value="EAL"/>
    <property type="match status" value="1"/>
</dbReference>
<dbReference type="InterPro" id="IPR035919">
    <property type="entry name" value="EAL_sf"/>
</dbReference>
<dbReference type="InterPro" id="IPR001633">
    <property type="entry name" value="EAL_dom"/>
</dbReference>
<accession>A0A840DTQ9</accession>
<dbReference type="InterPro" id="IPR043128">
    <property type="entry name" value="Rev_trsase/Diguanyl_cyclase"/>
</dbReference>
<keyword evidence="2" id="KW-0812">Transmembrane</keyword>
<evidence type="ECO:0000256" key="2">
    <source>
        <dbReference type="SAM" id="Phobius"/>
    </source>
</evidence>
<feature type="transmembrane region" description="Helical" evidence="2">
    <location>
        <begin position="31"/>
        <end position="49"/>
    </location>
</feature>
<keyword evidence="1" id="KW-0175">Coiled coil</keyword>
<feature type="transmembrane region" description="Helical" evidence="2">
    <location>
        <begin position="283"/>
        <end position="304"/>
    </location>
</feature>
<dbReference type="PROSITE" id="PS50883">
    <property type="entry name" value="EAL"/>
    <property type="match status" value="1"/>
</dbReference>
<dbReference type="SMART" id="SM00267">
    <property type="entry name" value="GGDEF"/>
    <property type="match status" value="1"/>
</dbReference>
<name>A0A840DTQ9_9BACL</name>
<dbReference type="FunFam" id="3.30.70.270:FF:000001">
    <property type="entry name" value="Diguanylate cyclase domain protein"/>
    <property type="match status" value="1"/>
</dbReference>
<evidence type="ECO:0000313" key="5">
    <source>
        <dbReference type="EMBL" id="MBB4072919.1"/>
    </source>
</evidence>
<dbReference type="NCBIfam" id="TIGR00254">
    <property type="entry name" value="GGDEF"/>
    <property type="match status" value="1"/>
</dbReference>
<dbReference type="Pfam" id="PF00563">
    <property type="entry name" value="EAL"/>
    <property type="match status" value="1"/>
</dbReference>
<keyword evidence="2" id="KW-1133">Transmembrane helix</keyword>
<dbReference type="PROSITE" id="PS50887">
    <property type="entry name" value="GGDEF"/>
    <property type="match status" value="1"/>
</dbReference>
<comment type="caution">
    <text evidence="5">The sequence shown here is derived from an EMBL/GenBank/DDBJ whole genome shotgun (WGS) entry which is preliminary data.</text>
</comment>
<dbReference type="Gene3D" id="3.30.70.270">
    <property type="match status" value="1"/>
</dbReference>
<feature type="transmembrane region" description="Helical" evidence="2">
    <location>
        <begin position="58"/>
        <end position="76"/>
    </location>
</feature>
<feature type="transmembrane region" description="Helical" evidence="2">
    <location>
        <begin position="261"/>
        <end position="277"/>
    </location>
</feature>
<feature type="transmembrane region" description="Helical" evidence="2">
    <location>
        <begin position="155"/>
        <end position="178"/>
    </location>
</feature>
<dbReference type="Gene3D" id="3.20.20.450">
    <property type="entry name" value="EAL domain"/>
    <property type="match status" value="1"/>
</dbReference>
<evidence type="ECO:0000259" key="4">
    <source>
        <dbReference type="PROSITE" id="PS50887"/>
    </source>
</evidence>
<feature type="coiled-coil region" evidence="1">
    <location>
        <begin position="303"/>
        <end position="337"/>
    </location>
</feature>
<dbReference type="InterPro" id="IPR029787">
    <property type="entry name" value="Nucleotide_cyclase"/>
</dbReference>
<dbReference type="InterPro" id="IPR052155">
    <property type="entry name" value="Biofilm_reg_signaling"/>
</dbReference>
<dbReference type="Pfam" id="PF00990">
    <property type="entry name" value="GGDEF"/>
    <property type="match status" value="1"/>
</dbReference>
<evidence type="ECO:0000256" key="1">
    <source>
        <dbReference type="SAM" id="Coils"/>
    </source>
</evidence>
<proteinExistence type="predicted"/>
<gene>
    <name evidence="5" type="ORF">GGR02_000680</name>
</gene>
<feature type="domain" description="GGDEF" evidence="4">
    <location>
        <begin position="372"/>
        <end position="505"/>
    </location>
</feature>
<dbReference type="AlphaFoldDB" id="A0A840DTQ9"/>
<feature type="transmembrane region" description="Helical" evidence="2">
    <location>
        <begin position="96"/>
        <end position="114"/>
    </location>
</feature>
<dbReference type="SUPFAM" id="SSF141868">
    <property type="entry name" value="EAL domain-like"/>
    <property type="match status" value="1"/>
</dbReference>
<dbReference type="EMBL" id="JACIDE010000004">
    <property type="protein sequence ID" value="MBB4072919.1"/>
    <property type="molecule type" value="Genomic_DNA"/>
</dbReference>
<dbReference type="InterPro" id="IPR000160">
    <property type="entry name" value="GGDEF_dom"/>
</dbReference>
<keyword evidence="2" id="KW-0472">Membrane</keyword>
<keyword evidence="6" id="KW-1185">Reference proteome</keyword>
<evidence type="ECO:0000313" key="6">
    <source>
        <dbReference type="Proteomes" id="UP000559598"/>
    </source>
</evidence>
<organism evidence="5 6">
    <name type="scientific">Anoxybacteroides voinovskiense</name>
    <dbReference type="NCBI Taxonomy" id="230470"/>
    <lineage>
        <taxon>Bacteria</taxon>
        <taxon>Bacillati</taxon>
        <taxon>Bacillota</taxon>
        <taxon>Bacilli</taxon>
        <taxon>Bacillales</taxon>
        <taxon>Anoxybacillaceae</taxon>
        <taxon>Anoxybacteroides</taxon>
    </lineage>
</organism>
<dbReference type="PANTHER" id="PTHR44757">
    <property type="entry name" value="DIGUANYLATE CYCLASE DGCP"/>
    <property type="match status" value="1"/>
</dbReference>
<dbReference type="SUPFAM" id="SSF55073">
    <property type="entry name" value="Nucleotide cyclase"/>
    <property type="match status" value="1"/>
</dbReference>
<sequence length="766" mass="88047">MRKWRCTIFSIVYIAVYYIGIFFVAPTWVNSLFSVGGPLIASFWLFSAYRRMKTNERWFWGILWISACCYFLAELLYRGYEWLQQTEPPFPGWPDIFYVANNVLYGVALTYVIMVKRKSFDVQKSLLDALIVITVCATFSWIYVIQPLIVPNVSFFYLFVSLSYPLLDLMVAFLLLVLLLSSISSMRTIIWLNLLAIALFVVADTIYLVQMLQFDYVSNTWLDPLWTASLLMTGLSGAYASEGMLQFDGENERAVSRVKMFFPYISIIPLFYLFFLYEKERGAAETGFMMAIILVVIRQVVTLLENERLVRHLQRLNSKLEQKIAERTKELRQKNDELFYAANHDFLTGLPNRRAFIRSLEHAITQANEQSHLLAVIFIDVDRFKQVNDYFGHRVGDELLIQLSERLKQVLRPTDLVARQGGDEFIALIAPVYELAHLRTLTQQLLMIVNQPIAVAHTDIRLSLSVGVAVYPHDGETADLLMKNADIAMYRAKEQGKNQVQFFNETMKQTVLKKTIIETALHQALENREFALYYQPQFDIQTKEVIGMEALLRWKHPQMGLVSPGVFIPIAEETGQIVAIGEWVIEEACRQIKQWNEQYGRSLPLSINISPKQFLQENLVDYITSVLTKTNVPAEQLDLEITEGVAVFNEQYTIEKLQQLKQIGVHISIDDFGTGYSSLSYLRKFPIDRLKIAKPFIDGITEVEEDAAIVASIIVLAKSLKLRVIAEGVETNEQLNVLHSLRCDEIQGYVLGKPLPKEEFEKMYFV</sequence>
<protein>
    <submittedName>
        <fullName evidence="5">Diguanylate cyclase (GGDEF)-like protein</fullName>
    </submittedName>
</protein>
<dbReference type="PANTHER" id="PTHR44757:SF2">
    <property type="entry name" value="BIOFILM ARCHITECTURE MAINTENANCE PROTEIN MBAA"/>
    <property type="match status" value="1"/>
</dbReference>
<feature type="transmembrane region" description="Helical" evidence="2">
    <location>
        <begin position="7"/>
        <end position="25"/>
    </location>
</feature>
<evidence type="ECO:0000259" key="3">
    <source>
        <dbReference type="PROSITE" id="PS50883"/>
    </source>
</evidence>
<feature type="transmembrane region" description="Helical" evidence="2">
    <location>
        <begin position="126"/>
        <end position="149"/>
    </location>
</feature>
<dbReference type="Proteomes" id="UP000559598">
    <property type="component" value="Unassembled WGS sequence"/>
</dbReference>